<sequence length="651" mass="69125">MRPSVNGTPLIKLEEISKTYHNGDLAVEVLHGISLDIRAGEFVAIMGASGSGKSTLMNILGCLDSPTGGQYLLDGEDVSTLDADALAALRRRTFGFVFQSYNLIATSTAQENVEVPAIYAGMPAVERHERAAELLTSLKLGDRLDHRPNQLSGGQQQRVSIARALMNGGQIILADEPTGALDSQSGKDVMALLRSMHEQGHTIIVITHAREVAERADRVIEIRDGQILSDTVKRNAPNDSEARAFGQKATGHAARIADISEAVKMAMRALRANIFRTILTLLGIIIGVSSVVTMLAIGTGAQNSILDRINAMGTDLVLIRPSMPGFRGTGSVATLVPEDADAILQLPNVKSAVPEVTGSVTLRRGNIDYQSQANGTVPAFPEAKSWKLASGDFITQRDMEAYAPVAVLGATIVKTLFPDGGNPVGQHILIQKIPFQVIGTLEPKGAGFGGSDQDDIVIVPLSTGNLRLFGQKYVRTITVQVKDSDLIDTTQDQIQTLLDDRHKQRDTMITNMSSIRDNATAMSNTMTLFLGSVAAISLLVGGIGVMNIMLVSVTERTREIGVRMATGARRRDILLQFITEALTVSAIGGAFGVMLGLGAAALLSLAGMPVGFSIGPVLLAFACAFATGLVFGFLPARKASRLRPAVALASE</sequence>
<evidence type="ECO:0000256" key="5">
    <source>
        <dbReference type="ARBA" id="ARBA00022692"/>
    </source>
</evidence>
<dbReference type="Proteomes" id="UP000752297">
    <property type="component" value="Unassembled WGS sequence"/>
</dbReference>
<keyword evidence="2" id="KW-0813">Transport</keyword>
<dbReference type="Pfam" id="PF00005">
    <property type="entry name" value="ABC_tran"/>
    <property type="match status" value="1"/>
</dbReference>
<evidence type="ECO:0000256" key="11">
    <source>
        <dbReference type="ARBA" id="ARBA00023251"/>
    </source>
</evidence>
<dbReference type="InterPro" id="IPR017871">
    <property type="entry name" value="ABC_transporter-like_CS"/>
</dbReference>
<evidence type="ECO:0000256" key="13">
    <source>
        <dbReference type="ARBA" id="ARBA00041199"/>
    </source>
</evidence>
<dbReference type="GO" id="GO:0022857">
    <property type="term" value="F:transmembrane transporter activity"/>
    <property type="evidence" value="ECO:0007669"/>
    <property type="project" value="TreeGrafter"/>
</dbReference>
<keyword evidence="7" id="KW-0067">ATP-binding</keyword>
<evidence type="ECO:0000256" key="9">
    <source>
        <dbReference type="ARBA" id="ARBA00022989"/>
    </source>
</evidence>
<keyword evidence="8" id="KW-1278">Translocase</keyword>
<keyword evidence="6" id="KW-0547">Nucleotide-binding</keyword>
<name>A0A949PR25_9HYPH</name>
<accession>A0A949PR25</accession>
<keyword evidence="11" id="KW-0046">Antibiotic resistance</keyword>
<feature type="transmembrane region" description="Helical" evidence="14">
    <location>
        <begin position="612"/>
        <end position="634"/>
    </location>
</feature>
<dbReference type="Pfam" id="PF12704">
    <property type="entry name" value="MacB_PCD"/>
    <property type="match status" value="1"/>
</dbReference>
<gene>
    <name evidence="16" type="ORF">KUG47_14380</name>
</gene>
<dbReference type="SMART" id="SM00382">
    <property type="entry name" value="AAA"/>
    <property type="match status" value="1"/>
</dbReference>
<comment type="subcellular location">
    <subcellularLocation>
        <location evidence="1">Cell inner membrane</location>
        <topology evidence="1">Multi-pass membrane protein</topology>
    </subcellularLocation>
</comment>
<evidence type="ECO:0000256" key="3">
    <source>
        <dbReference type="ARBA" id="ARBA00022475"/>
    </source>
</evidence>
<evidence type="ECO:0000256" key="1">
    <source>
        <dbReference type="ARBA" id="ARBA00004429"/>
    </source>
</evidence>
<dbReference type="InterPro" id="IPR025857">
    <property type="entry name" value="MacB_PCD"/>
</dbReference>
<keyword evidence="9 14" id="KW-1133">Transmembrane helix</keyword>
<protein>
    <recommendedName>
        <fullName evidence="13">Pyoverdine export ATP-binding/permease protein PvdT</fullName>
    </recommendedName>
</protein>
<dbReference type="PROSITE" id="PS50893">
    <property type="entry name" value="ABC_TRANSPORTER_2"/>
    <property type="match status" value="1"/>
</dbReference>
<dbReference type="PANTHER" id="PTHR30572:SF14">
    <property type="entry name" value="MACROLIDE EXPORT ATP-BINDING_PERMEASE PROTEIN MACB"/>
    <property type="match status" value="1"/>
</dbReference>
<dbReference type="InterPro" id="IPR017911">
    <property type="entry name" value="MacB-like_ATP-bd"/>
</dbReference>
<dbReference type="RefSeq" id="WP_217678677.1">
    <property type="nucleotide sequence ID" value="NZ_JAHRVA010000007.1"/>
</dbReference>
<comment type="caution">
    <text evidence="16">The sequence shown here is derived from an EMBL/GenBank/DDBJ whole genome shotgun (WGS) entry which is preliminary data.</text>
</comment>
<keyword evidence="4" id="KW-0997">Cell inner membrane</keyword>
<reference evidence="16 17" key="1">
    <citation type="submission" date="2021-06" db="EMBL/GenBank/DDBJ databases">
        <title>Falsochrobactrum tianjin sp.nov., a new petroleum-degrading bacteria isolated from oily soils.</title>
        <authorList>
            <person name="Chen G."/>
            <person name="Chen H."/>
            <person name="Tian J."/>
            <person name="Qing J."/>
            <person name="Zhong L."/>
            <person name="Ma W."/>
            <person name="Song Y."/>
            <person name="Cui X."/>
            <person name="Yan B."/>
        </authorList>
    </citation>
    <scope>NUCLEOTIDE SEQUENCE [LARGE SCALE GENOMIC DNA]</scope>
    <source>
        <strain evidence="16 17">TDYN1</strain>
    </source>
</reference>
<dbReference type="InterPro" id="IPR003439">
    <property type="entry name" value="ABC_transporter-like_ATP-bd"/>
</dbReference>
<dbReference type="Pfam" id="PF02687">
    <property type="entry name" value="FtsX"/>
    <property type="match status" value="1"/>
</dbReference>
<evidence type="ECO:0000256" key="7">
    <source>
        <dbReference type="ARBA" id="ARBA00022840"/>
    </source>
</evidence>
<feature type="transmembrane region" description="Helical" evidence="14">
    <location>
        <begin position="274"/>
        <end position="297"/>
    </location>
</feature>
<keyword evidence="17" id="KW-1185">Reference proteome</keyword>
<dbReference type="InterPro" id="IPR003838">
    <property type="entry name" value="ABC3_permease_C"/>
</dbReference>
<evidence type="ECO:0000256" key="10">
    <source>
        <dbReference type="ARBA" id="ARBA00023136"/>
    </source>
</evidence>
<dbReference type="GO" id="GO:0016887">
    <property type="term" value="F:ATP hydrolysis activity"/>
    <property type="evidence" value="ECO:0007669"/>
    <property type="project" value="InterPro"/>
</dbReference>
<feature type="domain" description="ABC transporter" evidence="15">
    <location>
        <begin position="11"/>
        <end position="249"/>
    </location>
</feature>
<dbReference type="PANTHER" id="PTHR30572">
    <property type="entry name" value="MEMBRANE COMPONENT OF TRANSPORTER-RELATED"/>
    <property type="match status" value="1"/>
</dbReference>
<keyword evidence="10 14" id="KW-0472">Membrane</keyword>
<feature type="transmembrane region" description="Helical" evidence="14">
    <location>
        <begin position="528"/>
        <end position="553"/>
    </location>
</feature>
<keyword evidence="3" id="KW-1003">Cell membrane</keyword>
<keyword evidence="5 14" id="KW-0812">Transmembrane</keyword>
<dbReference type="EMBL" id="JAHRVA010000007">
    <property type="protein sequence ID" value="MBV2144684.1"/>
    <property type="molecule type" value="Genomic_DNA"/>
</dbReference>
<evidence type="ECO:0000256" key="6">
    <source>
        <dbReference type="ARBA" id="ARBA00022741"/>
    </source>
</evidence>
<dbReference type="GO" id="GO:0098796">
    <property type="term" value="C:membrane protein complex"/>
    <property type="evidence" value="ECO:0007669"/>
    <property type="project" value="UniProtKB-ARBA"/>
</dbReference>
<organism evidence="16 17">
    <name type="scientific">Falsochrobactrum tianjinense</name>
    <dbReference type="NCBI Taxonomy" id="2706015"/>
    <lineage>
        <taxon>Bacteria</taxon>
        <taxon>Pseudomonadati</taxon>
        <taxon>Pseudomonadota</taxon>
        <taxon>Alphaproteobacteria</taxon>
        <taxon>Hyphomicrobiales</taxon>
        <taxon>Brucellaceae</taxon>
        <taxon>Falsochrobactrum</taxon>
    </lineage>
</organism>
<dbReference type="CDD" id="cd03255">
    <property type="entry name" value="ABC_MJ0796_LolCDE_FtsE"/>
    <property type="match status" value="1"/>
</dbReference>
<evidence type="ECO:0000313" key="16">
    <source>
        <dbReference type="EMBL" id="MBV2144684.1"/>
    </source>
</evidence>
<feature type="transmembrane region" description="Helical" evidence="14">
    <location>
        <begin position="573"/>
        <end position="606"/>
    </location>
</feature>
<dbReference type="PROSITE" id="PS00211">
    <property type="entry name" value="ABC_TRANSPORTER_1"/>
    <property type="match status" value="1"/>
</dbReference>
<dbReference type="FunFam" id="3.40.50.300:FF:000032">
    <property type="entry name" value="Export ABC transporter ATP-binding protein"/>
    <property type="match status" value="1"/>
</dbReference>
<evidence type="ECO:0000256" key="12">
    <source>
        <dbReference type="ARBA" id="ARBA00038388"/>
    </source>
</evidence>
<dbReference type="GO" id="GO:0005524">
    <property type="term" value="F:ATP binding"/>
    <property type="evidence" value="ECO:0007669"/>
    <property type="project" value="UniProtKB-KW"/>
</dbReference>
<dbReference type="InterPro" id="IPR003593">
    <property type="entry name" value="AAA+_ATPase"/>
</dbReference>
<evidence type="ECO:0000256" key="14">
    <source>
        <dbReference type="SAM" id="Phobius"/>
    </source>
</evidence>
<evidence type="ECO:0000256" key="2">
    <source>
        <dbReference type="ARBA" id="ARBA00022448"/>
    </source>
</evidence>
<evidence type="ECO:0000259" key="15">
    <source>
        <dbReference type="PROSITE" id="PS50893"/>
    </source>
</evidence>
<dbReference type="InterPro" id="IPR050250">
    <property type="entry name" value="Macrolide_Exporter_MacB"/>
</dbReference>
<evidence type="ECO:0000313" key="17">
    <source>
        <dbReference type="Proteomes" id="UP000752297"/>
    </source>
</evidence>
<dbReference type="GO" id="GO:0005886">
    <property type="term" value="C:plasma membrane"/>
    <property type="evidence" value="ECO:0007669"/>
    <property type="project" value="UniProtKB-SubCell"/>
</dbReference>
<comment type="similarity">
    <text evidence="12">Belongs to the ABC transporter superfamily. Macrolide exporter (TC 3.A.1.122) family.</text>
</comment>
<dbReference type="GO" id="GO:0046677">
    <property type="term" value="P:response to antibiotic"/>
    <property type="evidence" value="ECO:0007669"/>
    <property type="project" value="UniProtKB-KW"/>
</dbReference>
<evidence type="ECO:0000256" key="4">
    <source>
        <dbReference type="ARBA" id="ARBA00022519"/>
    </source>
</evidence>
<dbReference type="AlphaFoldDB" id="A0A949PR25"/>
<evidence type="ECO:0000256" key="8">
    <source>
        <dbReference type="ARBA" id="ARBA00022967"/>
    </source>
</evidence>
<proteinExistence type="inferred from homology"/>